<reference evidence="2" key="1">
    <citation type="submission" date="2014-09" db="EMBL/GenBank/DDBJ databases">
        <title>Genome sequence of the luminous mushroom Mycena chlorophos for searching fungal bioluminescence genes.</title>
        <authorList>
            <person name="Tanaka Y."/>
            <person name="Kasuga D."/>
            <person name="Oba Y."/>
            <person name="Hase S."/>
            <person name="Sato K."/>
            <person name="Oba Y."/>
            <person name="Sakakibara Y."/>
        </authorList>
    </citation>
    <scope>NUCLEOTIDE SEQUENCE</scope>
</reference>
<feature type="region of interest" description="Disordered" evidence="1">
    <location>
        <begin position="1"/>
        <end position="21"/>
    </location>
</feature>
<feature type="compositionally biased region" description="Polar residues" evidence="1">
    <location>
        <begin position="1"/>
        <end position="14"/>
    </location>
</feature>
<evidence type="ECO:0000313" key="2">
    <source>
        <dbReference type="EMBL" id="GAT56056.1"/>
    </source>
</evidence>
<dbReference type="Proteomes" id="UP000815677">
    <property type="component" value="Unassembled WGS sequence"/>
</dbReference>
<evidence type="ECO:0000313" key="3">
    <source>
        <dbReference type="Proteomes" id="UP000815677"/>
    </source>
</evidence>
<proteinExistence type="predicted"/>
<accession>A0ABQ0LYB5</accession>
<sequence length="162" mass="18204">MSSNRITCASSPAPSRQGAFDTPRNELKLTFRQTCATSISKGNLEFATIKTLSHLTILYCRSIDPLLLQPVYYIILDPSHIRNVDWENMQAVSAIRRRVAAIISTLRVVLDPMGLGKLPAQAASEIWDRIWKWAQFIEQYNEVLSLDTLEIWVSAGEKVAGL</sequence>
<evidence type="ECO:0000256" key="1">
    <source>
        <dbReference type="SAM" id="MobiDB-lite"/>
    </source>
</evidence>
<organism evidence="2 3">
    <name type="scientific">Mycena chlorophos</name>
    <name type="common">Agaric fungus</name>
    <name type="synonym">Agaricus chlorophos</name>
    <dbReference type="NCBI Taxonomy" id="658473"/>
    <lineage>
        <taxon>Eukaryota</taxon>
        <taxon>Fungi</taxon>
        <taxon>Dikarya</taxon>
        <taxon>Basidiomycota</taxon>
        <taxon>Agaricomycotina</taxon>
        <taxon>Agaricomycetes</taxon>
        <taxon>Agaricomycetidae</taxon>
        <taxon>Agaricales</taxon>
        <taxon>Marasmiineae</taxon>
        <taxon>Mycenaceae</taxon>
        <taxon>Mycena</taxon>
    </lineage>
</organism>
<gene>
    <name evidence="2" type="ORF">MCHLO_12755</name>
</gene>
<name>A0ABQ0LYB5_MYCCL</name>
<keyword evidence="3" id="KW-1185">Reference proteome</keyword>
<dbReference type="EMBL" id="DF849233">
    <property type="protein sequence ID" value="GAT56056.1"/>
    <property type="molecule type" value="Genomic_DNA"/>
</dbReference>
<protein>
    <submittedName>
        <fullName evidence="2">Uncharacterized protein</fullName>
    </submittedName>
</protein>